<organism evidence="8">
    <name type="scientific">bioreactor metagenome</name>
    <dbReference type="NCBI Taxonomy" id="1076179"/>
    <lineage>
        <taxon>unclassified sequences</taxon>
        <taxon>metagenomes</taxon>
        <taxon>ecological metagenomes</taxon>
    </lineage>
</organism>
<sequence length="89" mass="9846">MNSITEYLLVAAGIVMLLALVLVFVRFIMGPSLVDRTIAFDVMTVGTLGLMALISFYLHRQIYLDVSIIYGLLSFVAVIVIGKYTEKSL</sequence>
<evidence type="ECO:0008006" key="9">
    <source>
        <dbReference type="Google" id="ProtNLM"/>
    </source>
</evidence>
<feature type="transmembrane region" description="Helical" evidence="7">
    <location>
        <begin position="37"/>
        <end position="56"/>
    </location>
</feature>
<evidence type="ECO:0000256" key="1">
    <source>
        <dbReference type="ARBA" id="ARBA00004651"/>
    </source>
</evidence>
<dbReference type="EMBL" id="VSSQ01008167">
    <property type="protein sequence ID" value="MPM38088.1"/>
    <property type="molecule type" value="Genomic_DNA"/>
</dbReference>
<evidence type="ECO:0000256" key="3">
    <source>
        <dbReference type="ARBA" id="ARBA00022475"/>
    </source>
</evidence>
<dbReference type="PANTHER" id="PTHR34702:SF1">
    <property type="entry name" value="NA(+)_H(+) ANTIPORTER SUBUNIT F"/>
    <property type="match status" value="1"/>
</dbReference>
<dbReference type="PANTHER" id="PTHR34702">
    <property type="entry name" value="NA(+)/H(+) ANTIPORTER SUBUNIT F1"/>
    <property type="match status" value="1"/>
</dbReference>
<gene>
    <name evidence="8" type="ORF">SDC9_84715</name>
</gene>
<proteinExistence type="predicted"/>
<evidence type="ECO:0000256" key="7">
    <source>
        <dbReference type="SAM" id="Phobius"/>
    </source>
</evidence>
<feature type="transmembrane region" description="Helical" evidence="7">
    <location>
        <begin position="6"/>
        <end position="25"/>
    </location>
</feature>
<name>A0A644ZCR7_9ZZZZ</name>
<evidence type="ECO:0000256" key="4">
    <source>
        <dbReference type="ARBA" id="ARBA00022692"/>
    </source>
</evidence>
<dbReference type="GO" id="GO:0015385">
    <property type="term" value="F:sodium:proton antiporter activity"/>
    <property type="evidence" value="ECO:0007669"/>
    <property type="project" value="TreeGrafter"/>
</dbReference>
<protein>
    <recommendedName>
        <fullName evidence="9">Na(+)/H(+) antiporter subunit F</fullName>
    </recommendedName>
</protein>
<dbReference type="GO" id="GO:0005886">
    <property type="term" value="C:plasma membrane"/>
    <property type="evidence" value="ECO:0007669"/>
    <property type="project" value="UniProtKB-SubCell"/>
</dbReference>
<keyword evidence="4 7" id="KW-0812">Transmembrane</keyword>
<dbReference type="InterPro" id="IPR007208">
    <property type="entry name" value="MrpF/PhaF-like"/>
</dbReference>
<feature type="transmembrane region" description="Helical" evidence="7">
    <location>
        <begin position="62"/>
        <end position="82"/>
    </location>
</feature>
<evidence type="ECO:0000256" key="2">
    <source>
        <dbReference type="ARBA" id="ARBA00022448"/>
    </source>
</evidence>
<reference evidence="8" key="1">
    <citation type="submission" date="2019-08" db="EMBL/GenBank/DDBJ databases">
        <authorList>
            <person name="Kucharzyk K."/>
            <person name="Murdoch R.W."/>
            <person name="Higgins S."/>
            <person name="Loffler F."/>
        </authorList>
    </citation>
    <scope>NUCLEOTIDE SEQUENCE</scope>
</reference>
<keyword evidence="6 7" id="KW-0472">Membrane</keyword>
<dbReference type="AlphaFoldDB" id="A0A644ZCR7"/>
<accession>A0A644ZCR7</accession>
<comment type="caution">
    <text evidence="8">The sequence shown here is derived from an EMBL/GenBank/DDBJ whole genome shotgun (WGS) entry which is preliminary data.</text>
</comment>
<keyword evidence="2" id="KW-0813">Transport</keyword>
<comment type="subcellular location">
    <subcellularLocation>
        <location evidence="1">Cell membrane</location>
        <topology evidence="1">Multi-pass membrane protein</topology>
    </subcellularLocation>
</comment>
<dbReference type="Pfam" id="PF04066">
    <property type="entry name" value="MrpF_PhaF"/>
    <property type="match status" value="1"/>
</dbReference>
<evidence type="ECO:0000256" key="6">
    <source>
        <dbReference type="ARBA" id="ARBA00023136"/>
    </source>
</evidence>
<keyword evidence="3" id="KW-1003">Cell membrane</keyword>
<evidence type="ECO:0000313" key="8">
    <source>
        <dbReference type="EMBL" id="MPM38088.1"/>
    </source>
</evidence>
<keyword evidence="5 7" id="KW-1133">Transmembrane helix</keyword>
<evidence type="ECO:0000256" key="5">
    <source>
        <dbReference type="ARBA" id="ARBA00022989"/>
    </source>
</evidence>